<reference evidence="2 3" key="1">
    <citation type="submission" date="2023-11" db="EMBL/GenBank/DDBJ databases">
        <title>Gilvimarinus fulvus sp. nov., isolated from the surface of Kelp.</title>
        <authorList>
            <person name="Sun Y.Y."/>
            <person name="Gong Y."/>
            <person name="Du Z.J."/>
        </authorList>
    </citation>
    <scope>NUCLEOTIDE SEQUENCE [LARGE SCALE GENOMIC DNA]</scope>
    <source>
        <strain evidence="2 3">SDUM040013</strain>
    </source>
</reference>
<evidence type="ECO:0000313" key="3">
    <source>
        <dbReference type="Proteomes" id="UP001273505"/>
    </source>
</evidence>
<organism evidence="2 3">
    <name type="scientific">Gilvimarinus gilvus</name>
    <dbReference type="NCBI Taxonomy" id="3058038"/>
    <lineage>
        <taxon>Bacteria</taxon>
        <taxon>Pseudomonadati</taxon>
        <taxon>Pseudomonadota</taxon>
        <taxon>Gammaproteobacteria</taxon>
        <taxon>Cellvibrionales</taxon>
        <taxon>Cellvibrionaceae</taxon>
        <taxon>Gilvimarinus</taxon>
    </lineage>
</organism>
<evidence type="ECO:0000256" key="1">
    <source>
        <dbReference type="SAM" id="SignalP"/>
    </source>
</evidence>
<gene>
    <name evidence="2" type="ORF">SCD92_02165</name>
</gene>
<comment type="caution">
    <text evidence="2">The sequence shown here is derived from an EMBL/GenBank/DDBJ whole genome shotgun (WGS) entry which is preliminary data.</text>
</comment>
<accession>A0ABU4RTD5</accession>
<keyword evidence="1" id="KW-0732">Signal</keyword>
<dbReference type="EMBL" id="JAXAFO010000002">
    <property type="protein sequence ID" value="MDX6848146.1"/>
    <property type="molecule type" value="Genomic_DNA"/>
</dbReference>
<evidence type="ECO:0000313" key="2">
    <source>
        <dbReference type="EMBL" id="MDX6848146.1"/>
    </source>
</evidence>
<dbReference type="RefSeq" id="WP_302723151.1">
    <property type="nucleotide sequence ID" value="NZ_JAULRU010000583.1"/>
</dbReference>
<keyword evidence="3" id="KW-1185">Reference proteome</keyword>
<proteinExistence type="predicted"/>
<name>A0ABU4RTD5_9GAMM</name>
<sequence>MWRNASLLFVLGLLAVPPAWAQGDDDCEPAVDMIESNDAINRISECDYSDQGLSGWLSGVGRSQSDAAESPAMDVKPVAAPEPQLSLSVKGIGDGLQYVQQRFTLLQEAAQRCAPQQALIARELVSQQGESLTLYLQFSCYSSP</sequence>
<feature type="signal peptide" evidence="1">
    <location>
        <begin position="1"/>
        <end position="21"/>
    </location>
</feature>
<protein>
    <submittedName>
        <fullName evidence="2">Uncharacterized protein</fullName>
    </submittedName>
</protein>
<dbReference type="Proteomes" id="UP001273505">
    <property type="component" value="Unassembled WGS sequence"/>
</dbReference>
<feature type="chain" id="PRO_5045529451" evidence="1">
    <location>
        <begin position="22"/>
        <end position="144"/>
    </location>
</feature>